<dbReference type="Proteomes" id="UP001066276">
    <property type="component" value="Chromosome 5"/>
</dbReference>
<dbReference type="AlphaFoldDB" id="A0AAV7RQV1"/>
<dbReference type="EMBL" id="JANPWB010000009">
    <property type="protein sequence ID" value="KAJ1153544.1"/>
    <property type="molecule type" value="Genomic_DNA"/>
</dbReference>
<evidence type="ECO:0000313" key="2">
    <source>
        <dbReference type="EMBL" id="KAJ1153544.1"/>
    </source>
</evidence>
<gene>
    <name evidence="2" type="ORF">NDU88_006303</name>
</gene>
<evidence type="ECO:0000313" key="3">
    <source>
        <dbReference type="Proteomes" id="UP001066276"/>
    </source>
</evidence>
<accession>A0AAV7RQV1</accession>
<keyword evidence="3" id="KW-1185">Reference proteome</keyword>
<name>A0AAV7RQV1_PLEWA</name>
<protein>
    <submittedName>
        <fullName evidence="2">Uncharacterized protein</fullName>
    </submittedName>
</protein>
<sequence length="104" mass="11112">MAPRRLSPVLDSCSSLAPASCRAARVQNAAPGPRPTPAQPQSAARGWRTRPWCSSPHGHEKAHINMRKGNIVPITSSGLAVVYGVTLNNLTKQFGGCTPYAFEM</sequence>
<proteinExistence type="predicted"/>
<evidence type="ECO:0000256" key="1">
    <source>
        <dbReference type="SAM" id="MobiDB-lite"/>
    </source>
</evidence>
<comment type="caution">
    <text evidence="2">The sequence shown here is derived from an EMBL/GenBank/DDBJ whole genome shotgun (WGS) entry which is preliminary data.</text>
</comment>
<organism evidence="2 3">
    <name type="scientific">Pleurodeles waltl</name>
    <name type="common">Iberian ribbed newt</name>
    <dbReference type="NCBI Taxonomy" id="8319"/>
    <lineage>
        <taxon>Eukaryota</taxon>
        <taxon>Metazoa</taxon>
        <taxon>Chordata</taxon>
        <taxon>Craniata</taxon>
        <taxon>Vertebrata</taxon>
        <taxon>Euteleostomi</taxon>
        <taxon>Amphibia</taxon>
        <taxon>Batrachia</taxon>
        <taxon>Caudata</taxon>
        <taxon>Salamandroidea</taxon>
        <taxon>Salamandridae</taxon>
        <taxon>Pleurodelinae</taxon>
        <taxon>Pleurodeles</taxon>
    </lineage>
</organism>
<reference evidence="2" key="1">
    <citation type="journal article" date="2022" name="bioRxiv">
        <title>Sequencing and chromosome-scale assembly of the giantPleurodeles waltlgenome.</title>
        <authorList>
            <person name="Brown T."/>
            <person name="Elewa A."/>
            <person name="Iarovenko S."/>
            <person name="Subramanian E."/>
            <person name="Araus A.J."/>
            <person name="Petzold A."/>
            <person name="Susuki M."/>
            <person name="Suzuki K.-i.T."/>
            <person name="Hayashi T."/>
            <person name="Toyoda A."/>
            <person name="Oliveira C."/>
            <person name="Osipova E."/>
            <person name="Leigh N.D."/>
            <person name="Simon A."/>
            <person name="Yun M.H."/>
        </authorList>
    </citation>
    <scope>NUCLEOTIDE SEQUENCE</scope>
    <source>
        <strain evidence="2">20211129_DDA</strain>
        <tissue evidence="2">Liver</tissue>
    </source>
</reference>
<feature type="region of interest" description="Disordered" evidence="1">
    <location>
        <begin position="24"/>
        <end position="60"/>
    </location>
</feature>